<dbReference type="InterPro" id="IPR035669">
    <property type="entry name" value="SGNH_plant_lipase-like"/>
</dbReference>
<dbReference type="EMBL" id="EQ973891">
    <property type="protein sequence ID" value="EEF40148.1"/>
    <property type="molecule type" value="Genomic_DNA"/>
</dbReference>
<evidence type="ECO:0000256" key="2">
    <source>
        <dbReference type="ARBA" id="ARBA00008668"/>
    </source>
</evidence>
<evidence type="ECO:0000256" key="5">
    <source>
        <dbReference type="ARBA" id="ARBA00022801"/>
    </source>
</evidence>
<keyword evidence="6" id="KW-0442">Lipid degradation</keyword>
<dbReference type="InterPro" id="IPR001087">
    <property type="entry name" value="GDSL"/>
</dbReference>
<evidence type="ECO:0000256" key="8">
    <source>
        <dbReference type="SAM" id="SignalP"/>
    </source>
</evidence>
<keyword evidence="7" id="KW-0443">Lipid metabolism</keyword>
<dbReference type="GO" id="GO:0016042">
    <property type="term" value="P:lipid catabolic process"/>
    <property type="evidence" value="ECO:0007669"/>
    <property type="project" value="UniProtKB-KW"/>
</dbReference>
<dbReference type="AlphaFoldDB" id="B9S8H1"/>
<dbReference type="Pfam" id="PF00657">
    <property type="entry name" value="Lipase_GDSL"/>
    <property type="match status" value="1"/>
</dbReference>
<keyword evidence="4 8" id="KW-0732">Signal</keyword>
<evidence type="ECO:0000256" key="4">
    <source>
        <dbReference type="ARBA" id="ARBA00022729"/>
    </source>
</evidence>
<evidence type="ECO:0000256" key="1">
    <source>
        <dbReference type="ARBA" id="ARBA00004613"/>
    </source>
</evidence>
<keyword evidence="10" id="KW-1185">Reference proteome</keyword>
<dbReference type="PANTHER" id="PTHR45650:SF75">
    <property type="entry name" value="GDSL-LIKE LIPASE_ACYLHYDROLASE"/>
    <property type="match status" value="1"/>
</dbReference>
<dbReference type="InParanoid" id="B9S8H1"/>
<dbReference type="InterPro" id="IPR036514">
    <property type="entry name" value="SGNH_hydro_sf"/>
</dbReference>
<evidence type="ECO:0000313" key="9">
    <source>
        <dbReference type="EMBL" id="EEF40148.1"/>
    </source>
</evidence>
<evidence type="ECO:0000313" key="10">
    <source>
        <dbReference type="Proteomes" id="UP000008311"/>
    </source>
</evidence>
<proteinExistence type="inferred from homology"/>
<accession>B9S8H1</accession>
<gene>
    <name evidence="9" type="ORF">RCOM_1252940</name>
</gene>
<feature type="chain" id="PRO_5002891245" evidence="8">
    <location>
        <begin position="28"/>
        <end position="379"/>
    </location>
</feature>
<dbReference type="GO" id="GO:0016788">
    <property type="term" value="F:hydrolase activity, acting on ester bonds"/>
    <property type="evidence" value="ECO:0007669"/>
    <property type="project" value="InterPro"/>
</dbReference>
<keyword evidence="5" id="KW-0378">Hydrolase</keyword>
<evidence type="ECO:0000256" key="3">
    <source>
        <dbReference type="ARBA" id="ARBA00022525"/>
    </source>
</evidence>
<dbReference type="Gene3D" id="3.40.50.1110">
    <property type="entry name" value="SGNH hydrolase"/>
    <property type="match status" value="1"/>
</dbReference>
<name>B9S8H1_RICCO</name>
<dbReference type="CDD" id="cd01837">
    <property type="entry name" value="SGNH_plant_lipase_like"/>
    <property type="match status" value="1"/>
</dbReference>
<dbReference type="Proteomes" id="UP000008311">
    <property type="component" value="Unassembled WGS sequence"/>
</dbReference>
<feature type="signal peptide" evidence="8">
    <location>
        <begin position="1"/>
        <end position="27"/>
    </location>
</feature>
<dbReference type="PANTHER" id="PTHR45650">
    <property type="entry name" value="GDSL-LIKE LIPASE/ACYLHYDROLASE-RELATED"/>
    <property type="match status" value="1"/>
</dbReference>
<dbReference type="GO" id="GO:0005576">
    <property type="term" value="C:extracellular region"/>
    <property type="evidence" value="ECO:0007669"/>
    <property type="project" value="UniProtKB-SubCell"/>
</dbReference>
<protein>
    <submittedName>
        <fullName evidence="9">Zinc finger protein, putative</fullName>
    </submittedName>
</protein>
<evidence type="ECO:0000256" key="6">
    <source>
        <dbReference type="ARBA" id="ARBA00022963"/>
    </source>
</evidence>
<evidence type="ECO:0000256" key="7">
    <source>
        <dbReference type="ARBA" id="ARBA00023098"/>
    </source>
</evidence>
<dbReference type="InterPro" id="IPR051238">
    <property type="entry name" value="GDSL_esterase/lipase"/>
</dbReference>
<sequence>MVCETRRWWVVFLFVSVVSEKIDWADAEPEVPCFFIFGDSLADNGNNNNLNTLAKANYPPYGIDYADGPTGRFTNGRNTVDILADLLGFDHHIPPFATAKGQIILQGVNYASGSAGILQETGKHLGQNMDLDQQIKNHQITISRMISILGNNETAATKQLNRCIYGVGMGSNDYINNYFLPENYPTSKTFSLDSYAKALISQYSKQLMALYNQGARKIALAGLGNIGCIPHSTAIRRRNGSLCADIMNEAVHLFNNQLVSLVQQLNRNLSDAKFIYINSTSIAAGDPTTVGFRNLTSGCCEARQDGQCIENQAPCPDRRVFVFWDTFHPTEASNLFTAGRTYKSLNSSDCYPFDLHSLAQLDFVCCGNTRKYTSRGLIN</sequence>
<comment type="similarity">
    <text evidence="2">Belongs to the 'GDSL' lipolytic enzyme family.</text>
</comment>
<keyword evidence="3" id="KW-0964">Secreted</keyword>
<organism evidence="9 10">
    <name type="scientific">Ricinus communis</name>
    <name type="common">Castor bean</name>
    <dbReference type="NCBI Taxonomy" id="3988"/>
    <lineage>
        <taxon>Eukaryota</taxon>
        <taxon>Viridiplantae</taxon>
        <taxon>Streptophyta</taxon>
        <taxon>Embryophyta</taxon>
        <taxon>Tracheophyta</taxon>
        <taxon>Spermatophyta</taxon>
        <taxon>Magnoliopsida</taxon>
        <taxon>eudicotyledons</taxon>
        <taxon>Gunneridae</taxon>
        <taxon>Pentapetalae</taxon>
        <taxon>rosids</taxon>
        <taxon>fabids</taxon>
        <taxon>Malpighiales</taxon>
        <taxon>Euphorbiaceae</taxon>
        <taxon>Acalyphoideae</taxon>
        <taxon>Acalypheae</taxon>
        <taxon>Ricinus</taxon>
    </lineage>
</organism>
<comment type="subcellular location">
    <subcellularLocation>
        <location evidence="1">Secreted</location>
    </subcellularLocation>
</comment>
<reference evidence="10" key="1">
    <citation type="journal article" date="2010" name="Nat. Biotechnol.">
        <title>Draft genome sequence of the oilseed species Ricinus communis.</title>
        <authorList>
            <person name="Chan A.P."/>
            <person name="Crabtree J."/>
            <person name="Zhao Q."/>
            <person name="Lorenzi H."/>
            <person name="Orvis J."/>
            <person name="Puiu D."/>
            <person name="Melake-Berhan A."/>
            <person name="Jones K.M."/>
            <person name="Redman J."/>
            <person name="Chen G."/>
            <person name="Cahoon E.B."/>
            <person name="Gedil M."/>
            <person name="Stanke M."/>
            <person name="Haas B.J."/>
            <person name="Wortman J.R."/>
            <person name="Fraser-Liggett C.M."/>
            <person name="Ravel J."/>
            <person name="Rabinowicz P.D."/>
        </authorList>
    </citation>
    <scope>NUCLEOTIDE SEQUENCE [LARGE SCALE GENOMIC DNA]</scope>
    <source>
        <strain evidence="10">cv. Hale</strain>
    </source>
</reference>